<feature type="domain" description="ACT" evidence="3">
    <location>
        <begin position="112"/>
        <end position="185"/>
    </location>
</feature>
<comment type="function">
    <text evidence="2">Binds amino acids.</text>
</comment>
<evidence type="ECO:0000313" key="4">
    <source>
        <dbReference type="EMBL" id="MBW99019.1"/>
    </source>
</evidence>
<evidence type="ECO:0000256" key="1">
    <source>
        <dbReference type="ARBA" id="ARBA00022737"/>
    </source>
</evidence>
<dbReference type="Pfam" id="PF24914">
    <property type="entry name" value="ACR10_N"/>
    <property type="match status" value="1"/>
</dbReference>
<dbReference type="PROSITE" id="PS51671">
    <property type="entry name" value="ACT"/>
    <property type="match status" value="1"/>
</dbReference>
<dbReference type="EMBL" id="GGEC01018536">
    <property type="protein sequence ID" value="MBW99019.1"/>
    <property type="molecule type" value="Transcribed_RNA"/>
</dbReference>
<proteinExistence type="predicted"/>
<sequence length="415" mass="47187">MGLLYEDAVMISEAKNPGESTVITVSCPDKTGLGCDLCRVILLFGLSISRGDVQTDGKWCYLVFWVVGKPNTRWNLLKKRLLEVCPSCFSTSEMDYYRPDNQPPKAPDVFLLKFWCYYDREGLLHDVTEVLCELELTIKRVKVSTAPDGRVMDLFFITDTRELLHTKKRQVETVRYLKDVLGDVLISCEIESVGAEVTACSQDSSFLPSAITEEMFSLELHQPNCNRNGFLAPNPISVAVDNTLSRSHTLVQILCKDHKGLIYDIMRGLKDYNIQISYGRFFANPKGNCEVELFIMQADGKKIVDPSKQDALCSRLRMELLHPLRVAVVSRGPDMELLVANPVELSGRGRPLVFYDITLALKIQKTCIFSVEIARHRIHDREWEVYRILLDEGDGFPVPGNKIEERVRKILMGWE</sequence>
<dbReference type="SUPFAM" id="SSF55021">
    <property type="entry name" value="ACT-like"/>
    <property type="match status" value="2"/>
</dbReference>
<dbReference type="InterPro" id="IPR045865">
    <property type="entry name" value="ACT-like_dom_sf"/>
</dbReference>
<dbReference type="Pfam" id="PF24926">
    <property type="entry name" value="ACT_ACR9_C"/>
    <property type="match status" value="1"/>
</dbReference>
<dbReference type="Pfam" id="PF24931">
    <property type="entry name" value="ACT_ACR9_3rd"/>
    <property type="match status" value="1"/>
</dbReference>
<organism evidence="4">
    <name type="scientific">Rhizophora mucronata</name>
    <name type="common">Asiatic mangrove</name>
    <dbReference type="NCBI Taxonomy" id="61149"/>
    <lineage>
        <taxon>Eukaryota</taxon>
        <taxon>Viridiplantae</taxon>
        <taxon>Streptophyta</taxon>
        <taxon>Embryophyta</taxon>
        <taxon>Tracheophyta</taxon>
        <taxon>Spermatophyta</taxon>
        <taxon>Magnoliopsida</taxon>
        <taxon>eudicotyledons</taxon>
        <taxon>Gunneridae</taxon>
        <taxon>Pentapetalae</taxon>
        <taxon>rosids</taxon>
        <taxon>fabids</taxon>
        <taxon>Malpighiales</taxon>
        <taxon>Rhizophoraceae</taxon>
        <taxon>Rhizophora</taxon>
    </lineage>
</organism>
<keyword evidence="1 2" id="KW-0677">Repeat</keyword>
<accession>A0A2P2JZZ3</accession>
<dbReference type="InterPro" id="IPR040217">
    <property type="entry name" value="ACR1-12"/>
</dbReference>
<dbReference type="PANTHER" id="PTHR31096">
    <property type="entry name" value="ACT DOMAIN-CONTAINING PROTEIN ACR4-RELATED"/>
    <property type="match status" value="1"/>
</dbReference>
<protein>
    <recommendedName>
        <fullName evidence="2">ACT domain-containing protein ACR</fullName>
    </recommendedName>
    <alternativeName>
        <fullName evidence="2">Protein ACT DOMAIN REPEATS</fullName>
    </alternativeName>
</protein>
<dbReference type="InterPro" id="IPR056805">
    <property type="entry name" value="ACT_ACR9/10_C"/>
</dbReference>
<dbReference type="GO" id="GO:0016597">
    <property type="term" value="F:amino acid binding"/>
    <property type="evidence" value="ECO:0007669"/>
    <property type="project" value="UniProtKB-UniRule"/>
</dbReference>
<name>A0A2P2JZZ3_RHIMU</name>
<dbReference type="PANTHER" id="PTHR31096:SF74">
    <property type="entry name" value="ACT DOMAIN-CONTAINING PROTEIN ACR"/>
    <property type="match status" value="1"/>
</dbReference>
<evidence type="ECO:0000256" key="2">
    <source>
        <dbReference type="RuleBase" id="RU369043"/>
    </source>
</evidence>
<dbReference type="InterPro" id="IPR002912">
    <property type="entry name" value="ACT_dom"/>
</dbReference>
<dbReference type="AlphaFoldDB" id="A0A2P2JZZ3"/>
<dbReference type="InterPro" id="IPR056816">
    <property type="entry name" value="ACR2/9/10_N"/>
</dbReference>
<reference evidence="4" key="1">
    <citation type="submission" date="2018-02" db="EMBL/GenBank/DDBJ databases">
        <title>Rhizophora mucronata_Transcriptome.</title>
        <authorList>
            <person name="Meera S.P."/>
            <person name="Sreeshan A."/>
            <person name="Augustine A."/>
        </authorList>
    </citation>
    <scope>NUCLEOTIDE SEQUENCE</scope>
    <source>
        <tissue evidence="4">Leaf</tissue>
    </source>
</reference>
<evidence type="ECO:0000259" key="3">
    <source>
        <dbReference type="PROSITE" id="PS51671"/>
    </source>
</evidence>